<feature type="compositionally biased region" description="Basic and acidic residues" evidence="1">
    <location>
        <begin position="76"/>
        <end position="93"/>
    </location>
</feature>
<sequence length="149" mass="17335">MLRQSMAHRALLPRPHHSPHHASPRSRTAPISLLTLPRSCFATRTLLQEGQKDGHALRTAEAREAALRAARLRRHGEREERERQEAQRREQKRAYEARYKSAGRRWVSTIIALPILLVTSWYLFDRLVLGHAAKELPRMKDDQETGHKR</sequence>
<dbReference type="Proteomes" id="UP000053831">
    <property type="component" value="Unassembled WGS sequence"/>
</dbReference>
<evidence type="ECO:0000256" key="2">
    <source>
        <dbReference type="SAM" id="Phobius"/>
    </source>
</evidence>
<evidence type="ECO:0000256" key="1">
    <source>
        <dbReference type="SAM" id="MobiDB-lite"/>
    </source>
</evidence>
<feature type="region of interest" description="Disordered" evidence="1">
    <location>
        <begin position="70"/>
        <end position="93"/>
    </location>
</feature>
<keyword evidence="2" id="KW-0472">Membrane</keyword>
<dbReference type="STRING" id="150374.A0A0M8N4Y7"/>
<dbReference type="OrthoDB" id="3784821at2759"/>
<keyword evidence="2" id="KW-1133">Transmembrane helix</keyword>
<gene>
    <name evidence="3" type="ORF">ESCO_006631</name>
</gene>
<reference evidence="3 4" key="1">
    <citation type="submission" date="2015-07" db="EMBL/GenBank/DDBJ databases">
        <title>The genome of the fungus Escovopsis weberi, a specialized disease agent of ant agriculture.</title>
        <authorList>
            <person name="de Man T.J."/>
            <person name="Stajich J.E."/>
            <person name="Kubicek C.P."/>
            <person name="Chenthamara K."/>
            <person name="Atanasova L."/>
            <person name="Druzhinina I.S."/>
            <person name="Birnbaum S."/>
            <person name="Barribeau S.M."/>
            <person name="Teiling C."/>
            <person name="Suen G."/>
            <person name="Currie C."/>
            <person name="Gerardo N.M."/>
        </authorList>
    </citation>
    <scope>NUCLEOTIDE SEQUENCE [LARGE SCALE GENOMIC DNA]</scope>
</reference>
<feature type="compositionally biased region" description="Basic residues" evidence="1">
    <location>
        <begin position="14"/>
        <end position="24"/>
    </location>
</feature>
<protein>
    <submittedName>
        <fullName evidence="3">Uncharacterized protein</fullName>
    </submittedName>
</protein>
<feature type="transmembrane region" description="Helical" evidence="2">
    <location>
        <begin position="106"/>
        <end position="124"/>
    </location>
</feature>
<keyword evidence="4" id="KW-1185">Reference proteome</keyword>
<name>A0A0M8N4Y7_ESCWE</name>
<proteinExistence type="predicted"/>
<feature type="region of interest" description="Disordered" evidence="1">
    <location>
        <begin position="1"/>
        <end position="26"/>
    </location>
</feature>
<dbReference type="EMBL" id="LGSR01000001">
    <property type="protein sequence ID" value="KOS23317.1"/>
    <property type="molecule type" value="Genomic_DNA"/>
</dbReference>
<comment type="caution">
    <text evidence="3">The sequence shown here is derived from an EMBL/GenBank/DDBJ whole genome shotgun (WGS) entry which is preliminary data.</text>
</comment>
<keyword evidence="2" id="KW-0812">Transmembrane</keyword>
<accession>A0A0M8N4Y7</accession>
<evidence type="ECO:0000313" key="3">
    <source>
        <dbReference type="EMBL" id="KOS23317.1"/>
    </source>
</evidence>
<evidence type="ECO:0000313" key="4">
    <source>
        <dbReference type="Proteomes" id="UP000053831"/>
    </source>
</evidence>
<dbReference type="AlphaFoldDB" id="A0A0M8N4Y7"/>
<organism evidence="3 4">
    <name type="scientific">Escovopsis weberi</name>
    <dbReference type="NCBI Taxonomy" id="150374"/>
    <lineage>
        <taxon>Eukaryota</taxon>
        <taxon>Fungi</taxon>
        <taxon>Dikarya</taxon>
        <taxon>Ascomycota</taxon>
        <taxon>Pezizomycotina</taxon>
        <taxon>Sordariomycetes</taxon>
        <taxon>Hypocreomycetidae</taxon>
        <taxon>Hypocreales</taxon>
        <taxon>Hypocreaceae</taxon>
        <taxon>Escovopsis</taxon>
    </lineage>
</organism>